<dbReference type="InterPro" id="IPR045838">
    <property type="entry name" value="DEPDC5_CTD"/>
</dbReference>
<evidence type="ECO:0000256" key="1">
    <source>
        <dbReference type="SAM" id="MobiDB-lite"/>
    </source>
</evidence>
<feature type="domain" description="DEP" evidence="2">
    <location>
        <begin position="1289"/>
        <end position="1348"/>
    </location>
</feature>
<dbReference type="PROSITE" id="PS50186">
    <property type="entry name" value="DEP"/>
    <property type="match status" value="1"/>
</dbReference>
<dbReference type="Proteomes" id="UP000677054">
    <property type="component" value="Unassembled WGS sequence"/>
</dbReference>
<dbReference type="InterPro" id="IPR048255">
    <property type="entry name" value="IML1_N"/>
</dbReference>
<dbReference type="GO" id="GO:1990130">
    <property type="term" value="C:GATOR1 complex"/>
    <property type="evidence" value="ECO:0007669"/>
    <property type="project" value="TreeGrafter"/>
</dbReference>
<dbReference type="GO" id="GO:0005765">
    <property type="term" value="C:lysosomal membrane"/>
    <property type="evidence" value="ECO:0007669"/>
    <property type="project" value="TreeGrafter"/>
</dbReference>
<dbReference type="InterPro" id="IPR055213">
    <property type="entry name" value="IML1_double_psi_beta_barrel"/>
</dbReference>
<evidence type="ECO:0000313" key="4">
    <source>
        <dbReference type="Proteomes" id="UP000677054"/>
    </source>
</evidence>
<dbReference type="EMBL" id="LR900325">
    <property type="protein sequence ID" value="CAD7245229.1"/>
    <property type="molecule type" value="Genomic_DNA"/>
</dbReference>
<dbReference type="InterPro" id="IPR036390">
    <property type="entry name" value="WH_DNA-bd_sf"/>
</dbReference>
<feature type="region of interest" description="Disordered" evidence="1">
    <location>
        <begin position="817"/>
        <end position="842"/>
    </location>
</feature>
<dbReference type="EMBL" id="CAJPEV010000808">
    <property type="protein sequence ID" value="CAG0888714.1"/>
    <property type="molecule type" value="Genomic_DNA"/>
</dbReference>
<keyword evidence="4" id="KW-1185">Reference proteome</keyword>
<dbReference type="PANTHER" id="PTHR13179:SF8">
    <property type="entry name" value="GATOR COMPLEX PROTEIN DEPDC5"/>
    <property type="match status" value="1"/>
</dbReference>
<dbReference type="OrthoDB" id="39497at2759"/>
<dbReference type="GO" id="GO:1904262">
    <property type="term" value="P:negative regulation of TORC1 signaling"/>
    <property type="evidence" value="ECO:0007669"/>
    <property type="project" value="TreeGrafter"/>
</dbReference>
<gene>
    <name evidence="3" type="ORF">DSTB1V02_LOCUS5103</name>
</gene>
<dbReference type="Gene3D" id="1.10.10.10">
    <property type="entry name" value="Winged helix-like DNA-binding domain superfamily/Winged helix DNA-binding domain"/>
    <property type="match status" value="1"/>
</dbReference>
<name>A0A7R9A3V3_9CRUS</name>
<dbReference type="GO" id="GO:0005096">
    <property type="term" value="F:GTPase activator activity"/>
    <property type="evidence" value="ECO:0007669"/>
    <property type="project" value="InterPro"/>
</dbReference>
<dbReference type="InterPro" id="IPR036388">
    <property type="entry name" value="WH-like_DNA-bd_sf"/>
</dbReference>
<dbReference type="GO" id="GO:0010508">
    <property type="term" value="P:positive regulation of autophagy"/>
    <property type="evidence" value="ECO:0007669"/>
    <property type="project" value="TreeGrafter"/>
</dbReference>
<dbReference type="InterPro" id="IPR000591">
    <property type="entry name" value="DEP_dom"/>
</dbReference>
<dbReference type="Pfam" id="PF23013">
    <property type="entry name" value="IML1_N"/>
    <property type="match status" value="1"/>
</dbReference>
<reference evidence="3" key="1">
    <citation type="submission" date="2020-11" db="EMBL/GenBank/DDBJ databases">
        <authorList>
            <person name="Tran Van P."/>
        </authorList>
    </citation>
    <scope>NUCLEOTIDE SEQUENCE</scope>
</reference>
<dbReference type="SUPFAM" id="SSF46785">
    <property type="entry name" value="Winged helix' DNA-binding domain"/>
    <property type="match status" value="1"/>
</dbReference>
<dbReference type="GO" id="GO:0035556">
    <property type="term" value="P:intracellular signal transduction"/>
    <property type="evidence" value="ECO:0007669"/>
    <property type="project" value="InterPro"/>
</dbReference>
<dbReference type="Pfam" id="PF12257">
    <property type="entry name" value="IML1"/>
    <property type="match status" value="2"/>
</dbReference>
<dbReference type="PANTHER" id="PTHR13179">
    <property type="entry name" value="DEP DOMAIN CONTAINING PROTEIN 5"/>
    <property type="match status" value="1"/>
</dbReference>
<feature type="region of interest" description="Disordered" evidence="1">
    <location>
        <begin position="995"/>
        <end position="1028"/>
    </location>
</feature>
<sequence>MGGNLILNPRDLPDAKPKSIVEIYHPEDEGPRLLLQVENPKEDYKQKDTISIEQSIAQVFNLRAYADVVVSLVDPTLVSLDSVEVTFKDQYFARSDMWKLKECLVDRCIYLTQKIEFCGGSVVFRSLTGMVYLFIQMSSEMWDFDVHGDLYFEKAVNGFLCDLFTKWKKQGSNHEVTIVLFSRTFYKASSIEEFPDYMRPCLEQDHRGRFYEDFYRVAIQNERSEDWTMIVSQLKQAFYEYPKKVLSCHQRPSIHVPKAINSSASQGNFLEVLNISLTDVSVPITVFEKHYVDRSFDRTGQVSVVITPGVGVFEVDRELTNITKQRIIDNGVGSDLVCLGEQPLHAVPLFKYHNKLPVHQSQVVDDFSMPHWINLSFYTSNKQMGMNVFVSRVKIPPNLLLSGNGKMSVPSSLGSTSSLLPPTPQHCPRSSHETILESDFQNSVFDYDAYDAQVFKLPASQSFRDAEAATQMHHGYGGHHMKKKTQPAIGRCPYHKMSDADLYAPSHELPSRSGAHGKHSSAINIPPTPSLLSSSYGALDLECEFVKFSLFTLLQIHEVVEEAAETVCHSVIAAPDSPLLVFLHPSLPPPSLRACPPQLRLLPSHMCHKVKEPWFFFSYVYFSPVARALQLSRRLHESERVSADPLFPGTPPPFIGGSAGSPPTDYMTPEKVSLEWVWSLSRPSFSAKRPRRSLINPFDPSHVKIKLTSNRRRWTHIFPKGPEGMLIQQHHYQAVPSASEESPSDESLVETPASDHDQSEDSYTLESRFRSVPLLPLSFLFVFGQASRSSCACVKVQSAGAILECLSKGDVVDRRATEGNAQDVPDRDGEPEEPDAALGCDGGAGVDPGFDHRVMNSSTNQQAILPGEVGLKLKVIAFIPFQVLGRDAENCLVSTSYRMDINALTADPGETGVDWKSLTIPACLPITTDYFPDARSLQFDYVLSDYSLLPEAISADIERLKYDHWTPLTTAQAFWEMIAQRLQQGFQMIVFEERSQPGEGNPLPQGTLGRMKPKLEKPSLSSSASSPSLASSSVYLSIGRIFHKLTLLEPTITVTRYSPRHPYPSLRMKYKYRFLAPHSDTFEVSTADFVTEKLENYKWNYLDNYVATRGDREFRLTKVRPPALCGTRPSTSTRYDCCPQDLKYWRFPMVLLPQCHVCTTKQIVEEKMQHFDVYQVLCEEDVAVLTDGFLKFLESAVNRIRRPAPARKHRGSSGMRPRLRSLGSREGLAALWGGWGRGPDLVVPERLGRLSEGQLLNASSQSSLIAERMRDPKTGVGTLPVQFGLPSFTFVSGEAVLWVLGNVDGIQSAPQAVSLLQNLLSDGYIYHASGDKKFPFLNGFYLYYFVTESGKLPGQMFDIFLRRLAHESGLPMLEANRPSMVSLVLGAEAEVSLPRQDLAAFQQDFVEVETLPYPLMAPDHAFLAPETLAETGSWSPGTSFKEVDLEVDVNGKSDRIEWAHARYQRHYNPAVAYELMVYWVTATGPLIAELVLGWARKAGQSGFNMVPVPSDPFALPFSWKSDPLRGPIYVPLNTECLMGDQSYLFEGFPEETWNQRMFLLQEGIARRFGFIPCHLDLEGMPGAKAPNPMPQYIHVTGTAFIMIPIRLQSPAQIGIAISGKSTSEECGSWQSPYCVFAARMASLHRQHGFAPDPSLTSSSSIGAPQMRSRGTESTYAFALIAGHEVEVV</sequence>
<feature type="region of interest" description="Disordered" evidence="1">
    <location>
        <begin position="733"/>
        <end position="762"/>
    </location>
</feature>
<dbReference type="InterPro" id="IPR027244">
    <property type="entry name" value="IML1"/>
</dbReference>
<feature type="compositionally biased region" description="Low complexity" evidence="1">
    <location>
        <begin position="1018"/>
        <end position="1028"/>
    </location>
</feature>
<proteinExistence type="predicted"/>
<dbReference type="Pfam" id="PF19418">
    <property type="entry name" value="DEPDC5_CTD"/>
    <property type="match status" value="1"/>
</dbReference>
<evidence type="ECO:0000259" key="2">
    <source>
        <dbReference type="PROSITE" id="PS50186"/>
    </source>
</evidence>
<organism evidence="3">
    <name type="scientific">Darwinula stevensoni</name>
    <dbReference type="NCBI Taxonomy" id="69355"/>
    <lineage>
        <taxon>Eukaryota</taxon>
        <taxon>Metazoa</taxon>
        <taxon>Ecdysozoa</taxon>
        <taxon>Arthropoda</taxon>
        <taxon>Crustacea</taxon>
        <taxon>Oligostraca</taxon>
        <taxon>Ostracoda</taxon>
        <taxon>Podocopa</taxon>
        <taxon>Podocopida</taxon>
        <taxon>Darwinulocopina</taxon>
        <taxon>Darwinuloidea</taxon>
        <taxon>Darwinulidae</taxon>
        <taxon>Darwinula</taxon>
    </lineage>
</organism>
<dbReference type="SMART" id="SM00049">
    <property type="entry name" value="DEP"/>
    <property type="match status" value="1"/>
</dbReference>
<protein>
    <recommendedName>
        <fullName evidence="2">DEP domain-containing protein</fullName>
    </recommendedName>
</protein>
<accession>A0A7R9A3V3</accession>
<dbReference type="GO" id="GO:0034198">
    <property type="term" value="P:cellular response to amino acid starvation"/>
    <property type="evidence" value="ECO:0007669"/>
    <property type="project" value="TreeGrafter"/>
</dbReference>
<dbReference type="Pfam" id="PF00610">
    <property type="entry name" value="DEP"/>
    <property type="match status" value="1"/>
</dbReference>
<evidence type="ECO:0000313" key="3">
    <source>
        <dbReference type="EMBL" id="CAD7245229.1"/>
    </source>
</evidence>